<comment type="caution">
    <text evidence="7">The sequence shown here is derived from an EMBL/GenBank/DDBJ whole genome shotgun (WGS) entry which is preliminary data.</text>
</comment>
<comment type="subcellular location">
    <subcellularLocation>
        <location evidence="1">Membrane</location>
        <topology evidence="1">Multi-pass membrane protein</topology>
    </subcellularLocation>
</comment>
<accession>A0A1E5C9J1</accession>
<keyword evidence="3 5" id="KW-1133">Transmembrane helix</keyword>
<name>A0A1E5C9J1_9GAMM</name>
<dbReference type="Pfam" id="PF13515">
    <property type="entry name" value="FUSC_2"/>
    <property type="match status" value="1"/>
</dbReference>
<dbReference type="InterPro" id="IPR049453">
    <property type="entry name" value="Memb_transporter_dom"/>
</dbReference>
<dbReference type="Proteomes" id="UP000095039">
    <property type="component" value="Unassembled WGS sequence"/>
</dbReference>
<feature type="transmembrane region" description="Helical" evidence="5">
    <location>
        <begin position="20"/>
        <end position="44"/>
    </location>
</feature>
<keyword evidence="8" id="KW-1185">Reference proteome</keyword>
<evidence type="ECO:0000256" key="3">
    <source>
        <dbReference type="ARBA" id="ARBA00022989"/>
    </source>
</evidence>
<sequence length="325" mass="35715">MFPYERARGLLFSLGMSLPILYGALAQDYVRAAFMTLGALLALLLDPRSQALKQMAAIVIGVLAVIVSAALGLTLIGHSQLAIAALMIFGYLAGQPKPEHAYWWLLGKYLATALLLAQLGFPASASIGVAYFSGALLALVLILLQGWLYKTDEIAHSPNNEFFQIIKGDTNGPLYGLTLPLTILAATISADWLHVTQPGWVGLTILFVMHINDRLSWHHLWDRILGTLLGVLIAYIAVRYIDQIGLAIVVALFAFWIPYSLRKSYLLFSLVITVTVMVAINFALLPKGDLQLMSWRFLDTLIGCFWVAIALIMTHGLHARKAKLD</sequence>
<feature type="transmembrane region" description="Helical" evidence="5">
    <location>
        <begin position="266"/>
        <end position="285"/>
    </location>
</feature>
<dbReference type="GO" id="GO:0016020">
    <property type="term" value="C:membrane"/>
    <property type="evidence" value="ECO:0007669"/>
    <property type="project" value="UniProtKB-SubCell"/>
</dbReference>
<dbReference type="AlphaFoldDB" id="A0A1E5C9J1"/>
<protein>
    <recommendedName>
        <fullName evidence="6">Integral membrane bound transporter domain-containing protein</fullName>
    </recommendedName>
</protein>
<dbReference type="EMBL" id="AJWN02000040">
    <property type="protein sequence ID" value="OEE62194.1"/>
    <property type="molecule type" value="Genomic_DNA"/>
</dbReference>
<evidence type="ECO:0000256" key="5">
    <source>
        <dbReference type="SAM" id="Phobius"/>
    </source>
</evidence>
<feature type="transmembrane region" description="Helical" evidence="5">
    <location>
        <begin position="128"/>
        <end position="149"/>
    </location>
</feature>
<evidence type="ECO:0000256" key="4">
    <source>
        <dbReference type="ARBA" id="ARBA00023136"/>
    </source>
</evidence>
<feature type="transmembrane region" description="Helical" evidence="5">
    <location>
        <begin position="101"/>
        <end position="121"/>
    </location>
</feature>
<evidence type="ECO:0000259" key="6">
    <source>
        <dbReference type="Pfam" id="PF13515"/>
    </source>
</evidence>
<keyword evidence="2 5" id="KW-0812">Transmembrane</keyword>
<feature type="transmembrane region" description="Helical" evidence="5">
    <location>
        <begin position="297"/>
        <end position="317"/>
    </location>
</feature>
<evidence type="ECO:0000256" key="1">
    <source>
        <dbReference type="ARBA" id="ARBA00004141"/>
    </source>
</evidence>
<proteinExistence type="predicted"/>
<feature type="transmembrane region" description="Helical" evidence="5">
    <location>
        <begin position="56"/>
        <end position="89"/>
    </location>
</feature>
<evidence type="ECO:0000256" key="2">
    <source>
        <dbReference type="ARBA" id="ARBA00022692"/>
    </source>
</evidence>
<keyword evidence="4 5" id="KW-0472">Membrane</keyword>
<reference evidence="7 8" key="1">
    <citation type="journal article" date="2012" name="Science">
        <title>Ecological populations of bacteria act as socially cohesive units of antibiotic production and resistance.</title>
        <authorList>
            <person name="Cordero O.X."/>
            <person name="Wildschutte H."/>
            <person name="Kirkup B."/>
            <person name="Proehl S."/>
            <person name="Ngo L."/>
            <person name="Hussain F."/>
            <person name="Le Roux F."/>
            <person name="Mincer T."/>
            <person name="Polz M.F."/>
        </authorList>
    </citation>
    <scope>NUCLEOTIDE SEQUENCE [LARGE SCALE GENOMIC DNA]</scope>
    <source>
        <strain evidence="7 8">FF-454</strain>
    </source>
</reference>
<evidence type="ECO:0000313" key="7">
    <source>
        <dbReference type="EMBL" id="OEE62194.1"/>
    </source>
</evidence>
<gene>
    <name evidence="7" type="ORF">A1OK_01415</name>
</gene>
<feature type="domain" description="Integral membrane bound transporter" evidence="6">
    <location>
        <begin position="186"/>
        <end position="309"/>
    </location>
</feature>
<feature type="transmembrane region" description="Helical" evidence="5">
    <location>
        <begin position="244"/>
        <end position="261"/>
    </location>
</feature>
<evidence type="ECO:0000313" key="8">
    <source>
        <dbReference type="Proteomes" id="UP000095039"/>
    </source>
</evidence>
<organism evidence="7 8">
    <name type="scientific">Enterovibrio norvegicus FF-454</name>
    <dbReference type="NCBI Taxonomy" id="1185651"/>
    <lineage>
        <taxon>Bacteria</taxon>
        <taxon>Pseudomonadati</taxon>
        <taxon>Pseudomonadota</taxon>
        <taxon>Gammaproteobacteria</taxon>
        <taxon>Vibrionales</taxon>
        <taxon>Vibrionaceae</taxon>
        <taxon>Enterovibrio</taxon>
    </lineage>
</organism>